<dbReference type="Pfam" id="PF15675">
    <property type="entry name" value="CLLAC"/>
    <property type="match status" value="1"/>
</dbReference>
<dbReference type="InterPro" id="IPR031379">
    <property type="entry name" value="CLLAC"/>
</dbReference>
<dbReference type="InterPro" id="IPR053297">
    <property type="entry name" value="Dynactin-associated"/>
</dbReference>
<sequence length="153" mass="16693">MGDTNPFRMDGKQQQRAVDIDQNPTELLPRNPYGSNEGTPCGCRLPVVTLQPQWAAARPWSPWKTFLLCLLACLIAAALVVLLFYFVHLGKPAAGTTIVIHADGKSSHVTCIPGAAHLRAHPPCLCLRALCLLPRGPTTAPLPRGSQLLWRRL</sequence>
<evidence type="ECO:0000259" key="2">
    <source>
        <dbReference type="Pfam" id="PF15675"/>
    </source>
</evidence>
<keyword evidence="4" id="KW-1185">Reference proteome</keyword>
<dbReference type="AlphaFoldDB" id="A0A452E0I5"/>
<dbReference type="Ensembl" id="ENSCHIT00000013296.1">
    <property type="protein sequence ID" value="ENSCHIP00000005602.1"/>
    <property type="gene ID" value="ENSCHIG00000009672.1"/>
</dbReference>
<dbReference type="Ensembl" id="ENSCHIT00000013288.1">
    <property type="protein sequence ID" value="ENSCHIP00000005594.1"/>
    <property type="gene ID" value="ENSCHIG00000009672.1"/>
</dbReference>
<dbReference type="GeneTree" id="ENSGT00730000111785"/>
<keyword evidence="1" id="KW-0812">Transmembrane</keyword>
<protein>
    <recommendedName>
        <fullName evidence="2">CLLAC-motif containing domain-containing protein</fullName>
    </recommendedName>
</protein>
<reference evidence="3 4" key="1">
    <citation type="submission" date="2016-04" db="EMBL/GenBank/DDBJ databases">
        <title>Polished mammalian reference genomes with single-molecule sequencing and chromosome conformation capture applied to the Capra hircus genome.</title>
        <authorList>
            <person name="Bickhart D.M."/>
            <person name="Koren S."/>
            <person name="Rosen B."/>
            <person name="Hastie A."/>
            <person name="Liachko I."/>
            <person name="Sullivan S.T."/>
            <person name="Burton J."/>
            <person name="Sayre B.L."/>
            <person name="Huson H.J."/>
            <person name="Lee J."/>
            <person name="Lam E."/>
            <person name="Kelley C.M."/>
            <person name="Hutchison J.L."/>
            <person name="Zhou Y."/>
            <person name="Sun J."/>
            <person name="Crisa A."/>
            <person name="Schwartz J.C."/>
            <person name="Hammond J.A."/>
            <person name="Schroeder S.G."/>
            <person name="Liu G.E."/>
            <person name="Dunham M."/>
            <person name="Shendure J."/>
            <person name="Sonstegard T.S."/>
            <person name="Phillippy A.M."/>
            <person name="Van Tassell C.P."/>
            <person name="Smith T.P."/>
        </authorList>
    </citation>
    <scope>NUCLEOTIDE SEQUENCE [LARGE SCALE GENOMIC DNA]</scope>
</reference>
<organism evidence="3 4">
    <name type="scientific">Capra hircus</name>
    <name type="common">Goat</name>
    <dbReference type="NCBI Taxonomy" id="9925"/>
    <lineage>
        <taxon>Eukaryota</taxon>
        <taxon>Metazoa</taxon>
        <taxon>Chordata</taxon>
        <taxon>Craniata</taxon>
        <taxon>Vertebrata</taxon>
        <taxon>Euteleostomi</taxon>
        <taxon>Mammalia</taxon>
        <taxon>Eutheria</taxon>
        <taxon>Laurasiatheria</taxon>
        <taxon>Artiodactyla</taxon>
        <taxon>Ruminantia</taxon>
        <taxon>Pecora</taxon>
        <taxon>Bovidae</taxon>
        <taxon>Caprinae</taxon>
        <taxon>Capra</taxon>
    </lineage>
</organism>
<name>A0A452E0I5_CAPHI</name>
<dbReference type="PANTHER" id="PTHR35349:SF5">
    <property type="entry name" value="DYNACTIN ASSOCIATED PROTEIN"/>
    <property type="match status" value="1"/>
</dbReference>
<proteinExistence type="predicted"/>
<dbReference type="Proteomes" id="UP000291000">
    <property type="component" value="Chromosome 24"/>
</dbReference>
<evidence type="ECO:0000313" key="4">
    <source>
        <dbReference type="Proteomes" id="UP000291000"/>
    </source>
</evidence>
<keyword evidence="1" id="KW-0472">Membrane</keyword>
<dbReference type="GO" id="GO:0005794">
    <property type="term" value="C:Golgi apparatus"/>
    <property type="evidence" value="ECO:0007669"/>
    <property type="project" value="TreeGrafter"/>
</dbReference>
<evidence type="ECO:0000313" key="3">
    <source>
        <dbReference type="Ensembl" id="ENSCHIP00000005585.1"/>
    </source>
</evidence>
<dbReference type="GO" id="GO:0005886">
    <property type="term" value="C:plasma membrane"/>
    <property type="evidence" value="ECO:0007669"/>
    <property type="project" value="TreeGrafter"/>
</dbReference>
<feature type="transmembrane region" description="Helical" evidence="1">
    <location>
        <begin position="65"/>
        <end position="87"/>
    </location>
</feature>
<feature type="domain" description="CLLAC-motif containing" evidence="2">
    <location>
        <begin position="59"/>
        <end position="88"/>
    </location>
</feature>
<accession>A0A452E0I5</accession>
<dbReference type="Ensembl" id="ENSCHIT00000013278.1">
    <property type="protein sequence ID" value="ENSCHIP00000005585.1"/>
    <property type="gene ID" value="ENSCHIG00000009672.1"/>
</dbReference>
<keyword evidence="1" id="KW-1133">Transmembrane helix</keyword>
<dbReference type="Bgee" id="ENSCHIG00000009672">
    <property type="expression patterns" value="Expressed in skin of neck and 4 other cell types or tissues"/>
</dbReference>
<evidence type="ECO:0000256" key="1">
    <source>
        <dbReference type="SAM" id="Phobius"/>
    </source>
</evidence>
<reference evidence="3" key="2">
    <citation type="submission" date="2025-05" db="UniProtKB">
        <authorList>
            <consortium name="Ensembl"/>
        </authorList>
    </citation>
    <scope>IDENTIFICATION</scope>
</reference>
<dbReference type="PANTHER" id="PTHR35349">
    <property type="entry name" value="DYNACTIN-ASSOCIATED PROTEIN"/>
    <property type="match status" value="1"/>
</dbReference>
<dbReference type="EMBL" id="LWLT01000023">
    <property type="status" value="NOT_ANNOTATED_CDS"/>
    <property type="molecule type" value="Genomic_DNA"/>
</dbReference>
<dbReference type="OMA" id="HHVTCEL"/>